<keyword evidence="2" id="KW-1185">Reference proteome</keyword>
<organism evidence="1 2">
    <name type="scientific">Shewanella maritima</name>
    <dbReference type="NCBI Taxonomy" id="2520507"/>
    <lineage>
        <taxon>Bacteria</taxon>
        <taxon>Pseudomonadati</taxon>
        <taxon>Pseudomonadota</taxon>
        <taxon>Gammaproteobacteria</taxon>
        <taxon>Alteromonadales</taxon>
        <taxon>Shewanellaceae</taxon>
        <taxon>Shewanella</taxon>
    </lineage>
</organism>
<sequence>MAVTNAARWSEICEIQKSLLANLAGKFPQRDEQLKDLMSNWDSFKCQLESDCFARASRDTEIK</sequence>
<proteinExistence type="predicted"/>
<dbReference type="EMBL" id="CP036200">
    <property type="protein sequence ID" value="QBF82105.1"/>
    <property type="molecule type" value="Genomic_DNA"/>
</dbReference>
<dbReference type="AlphaFoldDB" id="A0A411PEY5"/>
<gene>
    <name evidence="1" type="ORF">EXU30_04825</name>
</gene>
<accession>A0A411PEY5</accession>
<dbReference type="OrthoDB" id="6268295at2"/>
<evidence type="ECO:0000313" key="1">
    <source>
        <dbReference type="EMBL" id="QBF82105.1"/>
    </source>
</evidence>
<protein>
    <submittedName>
        <fullName evidence="1">Uncharacterized protein</fullName>
    </submittedName>
</protein>
<name>A0A411PEY5_9GAMM</name>
<dbReference type="RefSeq" id="WP_130598078.1">
    <property type="nucleotide sequence ID" value="NZ_CP036200.1"/>
</dbReference>
<dbReference type="Proteomes" id="UP000291106">
    <property type="component" value="Chromosome"/>
</dbReference>
<dbReference type="KEGG" id="smai:EXU30_04825"/>
<evidence type="ECO:0000313" key="2">
    <source>
        <dbReference type="Proteomes" id="UP000291106"/>
    </source>
</evidence>
<reference evidence="1 2" key="1">
    <citation type="submission" date="2019-02" db="EMBL/GenBank/DDBJ databases">
        <title>Shewanella sp. D4-2 isolated from Dokdo Island.</title>
        <authorList>
            <person name="Baek K."/>
        </authorList>
    </citation>
    <scope>NUCLEOTIDE SEQUENCE [LARGE SCALE GENOMIC DNA]</scope>
    <source>
        <strain evidence="1 2">D4-2</strain>
    </source>
</reference>